<gene>
    <name evidence="1" type="ORF">F441_13078</name>
</gene>
<evidence type="ECO:0000313" key="2">
    <source>
        <dbReference type="Proteomes" id="UP000018958"/>
    </source>
</evidence>
<proteinExistence type="predicted"/>
<organism evidence="1 2">
    <name type="scientific">Phytophthora nicotianae CJ01A1</name>
    <dbReference type="NCBI Taxonomy" id="1317063"/>
    <lineage>
        <taxon>Eukaryota</taxon>
        <taxon>Sar</taxon>
        <taxon>Stramenopiles</taxon>
        <taxon>Oomycota</taxon>
        <taxon>Peronosporomycetes</taxon>
        <taxon>Peronosporales</taxon>
        <taxon>Peronosporaceae</taxon>
        <taxon>Phytophthora</taxon>
    </lineage>
</organism>
<sequence length="87" mass="10327">MFAKLKLDKMENDAWYRYNVFRRWKRYGHSTADVNGKSAVSDNLKALYTTFRNKHGYDTSFKKRELECNGVRTQAYPSYMKSDLSLL</sequence>
<evidence type="ECO:0000313" key="1">
    <source>
        <dbReference type="EMBL" id="ETP11408.1"/>
    </source>
</evidence>
<dbReference type="AlphaFoldDB" id="W2WMN3"/>
<dbReference type="Proteomes" id="UP000018958">
    <property type="component" value="Unassembled WGS sequence"/>
</dbReference>
<comment type="caution">
    <text evidence="1">The sequence shown here is derived from an EMBL/GenBank/DDBJ whole genome shotgun (WGS) entry which is preliminary data.</text>
</comment>
<dbReference type="GO" id="GO:0005576">
    <property type="term" value="C:extracellular region"/>
    <property type="evidence" value="ECO:0007669"/>
    <property type="project" value="UniProtKB-SubCell"/>
</dbReference>
<dbReference type="EMBL" id="ANIX01002565">
    <property type="protein sequence ID" value="ETP11408.1"/>
    <property type="molecule type" value="Genomic_DNA"/>
</dbReference>
<reference evidence="1 2" key="1">
    <citation type="submission" date="2013-11" db="EMBL/GenBank/DDBJ databases">
        <title>The Genome Sequence of Phytophthora parasitica CJ01A1.</title>
        <authorList>
            <consortium name="The Broad Institute Genomics Platform"/>
            <person name="Russ C."/>
            <person name="Tyler B."/>
            <person name="Panabieres F."/>
            <person name="Shan W."/>
            <person name="Tripathy S."/>
            <person name="Grunwald N."/>
            <person name="Machado M."/>
            <person name="Johnson C.S."/>
            <person name="Walker B."/>
            <person name="Young S.K."/>
            <person name="Zeng Q."/>
            <person name="Gargeya S."/>
            <person name="Fitzgerald M."/>
            <person name="Haas B."/>
            <person name="Abouelleil A."/>
            <person name="Allen A.W."/>
            <person name="Alvarado L."/>
            <person name="Arachchi H.M."/>
            <person name="Berlin A.M."/>
            <person name="Chapman S.B."/>
            <person name="Gainer-Dewar J."/>
            <person name="Goldberg J."/>
            <person name="Griggs A."/>
            <person name="Gujja S."/>
            <person name="Hansen M."/>
            <person name="Howarth C."/>
            <person name="Imamovic A."/>
            <person name="Ireland A."/>
            <person name="Larimer J."/>
            <person name="McCowan C."/>
            <person name="Murphy C."/>
            <person name="Pearson M."/>
            <person name="Poon T.W."/>
            <person name="Priest M."/>
            <person name="Roberts A."/>
            <person name="Saif S."/>
            <person name="Shea T."/>
            <person name="Sisk P."/>
            <person name="Sykes S."/>
            <person name="Wortman J."/>
            <person name="Nusbaum C."/>
            <person name="Birren B."/>
        </authorList>
    </citation>
    <scope>NUCLEOTIDE SEQUENCE [LARGE SCALE GENOMIC DNA]</scope>
    <source>
        <strain evidence="1 2">CJ01A1</strain>
    </source>
</reference>
<protein>
    <submittedName>
        <fullName evidence="1">Uncharacterized protein</fullName>
    </submittedName>
</protein>
<name>W2WMN3_PHYNI</name>
<accession>W2WMN3</accession>